<evidence type="ECO:0000256" key="17">
    <source>
        <dbReference type="PROSITE-ProRule" id="PRU10141"/>
    </source>
</evidence>
<evidence type="ECO:0000256" key="7">
    <source>
        <dbReference type="ARBA" id="ARBA00022527"/>
    </source>
</evidence>
<evidence type="ECO:0000256" key="18">
    <source>
        <dbReference type="RuleBase" id="RU000304"/>
    </source>
</evidence>
<dbReference type="GO" id="GO:0005524">
    <property type="term" value="F:ATP binding"/>
    <property type="evidence" value="ECO:0007669"/>
    <property type="project" value="UniProtKB-UniRule"/>
</dbReference>
<evidence type="ECO:0000256" key="1">
    <source>
        <dbReference type="ARBA" id="ARBA00001936"/>
    </source>
</evidence>
<dbReference type="FunFam" id="1.10.510.10:FF:001234">
    <property type="entry name" value="Serine/threonine-protein kinase par-4"/>
    <property type="match status" value="1"/>
</dbReference>
<dbReference type="AlphaFoldDB" id="A0A8S3SA43"/>
<dbReference type="SUPFAM" id="SSF56112">
    <property type="entry name" value="Protein kinase-like (PK-like)"/>
    <property type="match status" value="1"/>
</dbReference>
<evidence type="ECO:0000256" key="4">
    <source>
        <dbReference type="ARBA" id="ARBA00009985"/>
    </source>
</evidence>
<keyword evidence="13" id="KW-0460">Magnesium</keyword>
<evidence type="ECO:0000256" key="14">
    <source>
        <dbReference type="ARBA" id="ARBA00023211"/>
    </source>
</evidence>
<evidence type="ECO:0000313" key="21">
    <source>
        <dbReference type="EMBL" id="CAG2218555.1"/>
    </source>
</evidence>
<keyword evidence="7 18" id="KW-0723">Serine/threonine-protein kinase</keyword>
<evidence type="ECO:0000256" key="2">
    <source>
        <dbReference type="ARBA" id="ARBA00001946"/>
    </source>
</evidence>
<evidence type="ECO:0000256" key="3">
    <source>
        <dbReference type="ARBA" id="ARBA00004496"/>
    </source>
</evidence>
<organism evidence="21 22">
    <name type="scientific">Mytilus edulis</name>
    <name type="common">Blue mussel</name>
    <dbReference type="NCBI Taxonomy" id="6550"/>
    <lineage>
        <taxon>Eukaryota</taxon>
        <taxon>Metazoa</taxon>
        <taxon>Spiralia</taxon>
        <taxon>Lophotrochozoa</taxon>
        <taxon>Mollusca</taxon>
        <taxon>Bivalvia</taxon>
        <taxon>Autobranchia</taxon>
        <taxon>Pteriomorphia</taxon>
        <taxon>Mytilida</taxon>
        <taxon>Mytiloidea</taxon>
        <taxon>Mytilidae</taxon>
        <taxon>Mytilinae</taxon>
        <taxon>Mytilus</taxon>
    </lineage>
</organism>
<dbReference type="GO" id="GO:0001558">
    <property type="term" value="P:regulation of cell growth"/>
    <property type="evidence" value="ECO:0007669"/>
    <property type="project" value="InterPro"/>
</dbReference>
<evidence type="ECO:0000256" key="13">
    <source>
        <dbReference type="ARBA" id="ARBA00022842"/>
    </source>
</evidence>
<dbReference type="GO" id="GO:0035556">
    <property type="term" value="P:intracellular signal transduction"/>
    <property type="evidence" value="ECO:0007669"/>
    <property type="project" value="TreeGrafter"/>
</dbReference>
<evidence type="ECO:0000256" key="11">
    <source>
        <dbReference type="ARBA" id="ARBA00022777"/>
    </source>
</evidence>
<dbReference type="InterPro" id="IPR008271">
    <property type="entry name" value="Ser/Thr_kinase_AS"/>
</dbReference>
<evidence type="ECO:0000256" key="6">
    <source>
        <dbReference type="ARBA" id="ARBA00022490"/>
    </source>
</evidence>
<comment type="subcellular location">
    <subcellularLocation>
        <location evidence="3">Cytoplasm</location>
    </subcellularLocation>
</comment>
<dbReference type="GO" id="GO:0042593">
    <property type="term" value="P:glucose homeostasis"/>
    <property type="evidence" value="ECO:0007669"/>
    <property type="project" value="InterPro"/>
</dbReference>
<evidence type="ECO:0000256" key="10">
    <source>
        <dbReference type="ARBA" id="ARBA00022741"/>
    </source>
</evidence>
<accession>A0A8S3SA43</accession>
<evidence type="ECO:0000256" key="9">
    <source>
        <dbReference type="ARBA" id="ARBA00022723"/>
    </source>
</evidence>
<protein>
    <recommendedName>
        <fullName evidence="5">non-specific serine/threonine protein kinase</fullName>
        <ecNumber evidence="5">2.7.11.1</ecNumber>
    </recommendedName>
</protein>
<keyword evidence="12 17" id="KW-0067">ATP-binding</keyword>
<feature type="domain" description="Protein kinase" evidence="20">
    <location>
        <begin position="65"/>
        <end position="325"/>
    </location>
</feature>
<dbReference type="CDD" id="cd14119">
    <property type="entry name" value="STKc_LKB1"/>
    <property type="match status" value="1"/>
</dbReference>
<evidence type="ECO:0000256" key="19">
    <source>
        <dbReference type="SAM" id="MobiDB-lite"/>
    </source>
</evidence>
<comment type="cofactor">
    <cofactor evidence="2">
        <name>Mg(2+)</name>
        <dbReference type="ChEBI" id="CHEBI:18420"/>
    </cofactor>
</comment>
<comment type="catalytic activity">
    <reaction evidence="15">
        <text>L-threonyl-[protein] + ATP = O-phospho-L-threonyl-[protein] + ADP + H(+)</text>
        <dbReference type="Rhea" id="RHEA:46608"/>
        <dbReference type="Rhea" id="RHEA-COMP:11060"/>
        <dbReference type="Rhea" id="RHEA-COMP:11605"/>
        <dbReference type="ChEBI" id="CHEBI:15378"/>
        <dbReference type="ChEBI" id="CHEBI:30013"/>
        <dbReference type="ChEBI" id="CHEBI:30616"/>
        <dbReference type="ChEBI" id="CHEBI:61977"/>
        <dbReference type="ChEBI" id="CHEBI:456216"/>
        <dbReference type="EC" id="2.7.11.1"/>
    </reaction>
</comment>
<dbReference type="GO" id="GO:0005737">
    <property type="term" value="C:cytoplasm"/>
    <property type="evidence" value="ECO:0007669"/>
    <property type="project" value="UniProtKB-SubCell"/>
</dbReference>
<name>A0A8S3SA43_MYTED</name>
<dbReference type="GO" id="GO:0046872">
    <property type="term" value="F:metal ion binding"/>
    <property type="evidence" value="ECO:0007669"/>
    <property type="project" value="UniProtKB-KW"/>
</dbReference>
<reference evidence="21" key="1">
    <citation type="submission" date="2021-03" db="EMBL/GenBank/DDBJ databases">
        <authorList>
            <person name="Bekaert M."/>
        </authorList>
    </citation>
    <scope>NUCLEOTIDE SEQUENCE</scope>
</reference>
<dbReference type="PANTHER" id="PTHR24346:SF94">
    <property type="entry name" value="NON-SPECIFIC SERINE_THREONINE PROTEIN KINASE"/>
    <property type="match status" value="1"/>
</dbReference>
<dbReference type="GO" id="GO:0004674">
    <property type="term" value="F:protein serine/threonine kinase activity"/>
    <property type="evidence" value="ECO:0007669"/>
    <property type="project" value="UniProtKB-KW"/>
</dbReference>
<evidence type="ECO:0000256" key="5">
    <source>
        <dbReference type="ARBA" id="ARBA00012513"/>
    </source>
</evidence>
<dbReference type="EMBL" id="CAJPWZ010001600">
    <property type="protein sequence ID" value="CAG2218555.1"/>
    <property type="molecule type" value="Genomic_DNA"/>
</dbReference>
<dbReference type="Pfam" id="PF00069">
    <property type="entry name" value="Pkinase"/>
    <property type="match status" value="1"/>
</dbReference>
<dbReference type="PANTHER" id="PTHR24346">
    <property type="entry name" value="MAP/MICROTUBULE AFFINITY-REGULATING KINASE"/>
    <property type="match status" value="1"/>
</dbReference>
<keyword evidence="8 21" id="KW-0808">Transferase</keyword>
<dbReference type="InterPro" id="IPR011009">
    <property type="entry name" value="Kinase-like_dom_sf"/>
</dbReference>
<gene>
    <name evidence="21" type="ORF">MEDL_32151</name>
</gene>
<evidence type="ECO:0000256" key="16">
    <source>
        <dbReference type="ARBA" id="ARBA00048679"/>
    </source>
</evidence>
<dbReference type="PROSITE" id="PS50011">
    <property type="entry name" value="PROTEIN_KINASE_DOM"/>
    <property type="match status" value="1"/>
</dbReference>
<sequence length="416" mass="47826">MAENVVVPTDIFLAPNEYGHSTLEHVDQLDFLNDSDGGLPFFHRVESSEVVYQPRRKKAKMVGKYLVGDLLGEGSYGKVKEVIDTVTLCRRAVKILKKRKLRKIPNGEQNVLREIQLLKRLHHKHVVFLDDVIFNDEKQKMYIFMEYCVCELQEMLESATDKKFPIFQAHYYFKQLVEGLIFLHSRGIVHKDIKPGNLLLARDETLKITDFGVAEEIALHAFDDTCHTSQGSPAFQPPEIANGEDSFPGFKVDVWSSGVTLYNMTTGKYPYDGDNIYKLFNNISKGVYTIPDSIDSVLTNLLHGMLAFTPDKRMTIEQVQLHDWVRKRHPRSLDYVKFPPPKEGLDKHHSMSVMQYLDDLHCPEEDEECDEYEDEFHIQQNNGKKPQNDVDDTPIPDPKHKKRKTKGGLLSSCKQS</sequence>
<keyword evidence="11" id="KW-0418">Kinase</keyword>
<evidence type="ECO:0000256" key="15">
    <source>
        <dbReference type="ARBA" id="ARBA00047899"/>
    </source>
</evidence>
<comment type="caution">
    <text evidence="21">The sequence shown here is derived from an EMBL/GenBank/DDBJ whole genome shotgun (WGS) entry which is preliminary data.</text>
</comment>
<dbReference type="FunFam" id="3.30.200.20:FF:000235">
    <property type="entry name" value="serine/threonine-protein kinase STK11"/>
    <property type="match status" value="1"/>
</dbReference>
<comment type="similarity">
    <text evidence="4">Belongs to the protein kinase superfamily. CAMK Ser/Thr protein kinase family. LKB1 subfamily.</text>
</comment>
<dbReference type="OrthoDB" id="68483at2759"/>
<keyword evidence="6" id="KW-0963">Cytoplasm</keyword>
<evidence type="ECO:0000259" key="20">
    <source>
        <dbReference type="PROSITE" id="PS50011"/>
    </source>
</evidence>
<dbReference type="Gene3D" id="1.10.510.10">
    <property type="entry name" value="Transferase(Phosphotransferase) domain 1"/>
    <property type="match status" value="1"/>
</dbReference>
<comment type="catalytic activity">
    <reaction evidence="16">
        <text>L-seryl-[protein] + ATP = O-phospho-L-seryl-[protein] + ADP + H(+)</text>
        <dbReference type="Rhea" id="RHEA:17989"/>
        <dbReference type="Rhea" id="RHEA-COMP:9863"/>
        <dbReference type="Rhea" id="RHEA-COMP:11604"/>
        <dbReference type="ChEBI" id="CHEBI:15378"/>
        <dbReference type="ChEBI" id="CHEBI:29999"/>
        <dbReference type="ChEBI" id="CHEBI:30616"/>
        <dbReference type="ChEBI" id="CHEBI:83421"/>
        <dbReference type="ChEBI" id="CHEBI:456216"/>
        <dbReference type="EC" id="2.7.11.1"/>
    </reaction>
</comment>
<keyword evidence="10 17" id="KW-0547">Nucleotide-binding</keyword>
<dbReference type="Proteomes" id="UP000683360">
    <property type="component" value="Unassembled WGS sequence"/>
</dbReference>
<keyword evidence="9" id="KW-0479">Metal-binding</keyword>
<dbReference type="Gene3D" id="3.30.200.20">
    <property type="entry name" value="Phosphorylase Kinase, domain 1"/>
    <property type="match status" value="1"/>
</dbReference>
<dbReference type="PROSITE" id="PS00107">
    <property type="entry name" value="PROTEIN_KINASE_ATP"/>
    <property type="match status" value="1"/>
</dbReference>
<dbReference type="InterPro" id="IPR039154">
    <property type="entry name" value="LKB1_c"/>
</dbReference>
<dbReference type="SMART" id="SM00220">
    <property type="entry name" value="S_TKc"/>
    <property type="match status" value="1"/>
</dbReference>
<keyword evidence="14" id="KW-0464">Manganese</keyword>
<comment type="cofactor">
    <cofactor evidence="1">
        <name>Mn(2+)</name>
        <dbReference type="ChEBI" id="CHEBI:29035"/>
    </cofactor>
</comment>
<evidence type="ECO:0000256" key="12">
    <source>
        <dbReference type="ARBA" id="ARBA00022840"/>
    </source>
</evidence>
<dbReference type="GO" id="GO:0030295">
    <property type="term" value="F:protein kinase activator activity"/>
    <property type="evidence" value="ECO:0007669"/>
    <property type="project" value="InterPro"/>
</dbReference>
<dbReference type="InterPro" id="IPR017441">
    <property type="entry name" value="Protein_kinase_ATP_BS"/>
</dbReference>
<feature type="region of interest" description="Disordered" evidence="19">
    <location>
        <begin position="367"/>
        <end position="416"/>
    </location>
</feature>
<dbReference type="InterPro" id="IPR000719">
    <property type="entry name" value="Prot_kinase_dom"/>
</dbReference>
<evidence type="ECO:0000313" key="22">
    <source>
        <dbReference type="Proteomes" id="UP000683360"/>
    </source>
</evidence>
<feature type="binding site" evidence="17">
    <location>
        <position position="94"/>
    </location>
    <ligand>
        <name>ATP</name>
        <dbReference type="ChEBI" id="CHEBI:30616"/>
    </ligand>
</feature>
<dbReference type="GO" id="GO:0030010">
    <property type="term" value="P:establishment of cell polarity"/>
    <property type="evidence" value="ECO:0007669"/>
    <property type="project" value="InterPro"/>
</dbReference>
<proteinExistence type="inferred from homology"/>
<dbReference type="PROSITE" id="PS00108">
    <property type="entry name" value="PROTEIN_KINASE_ST"/>
    <property type="match status" value="1"/>
</dbReference>
<evidence type="ECO:0000256" key="8">
    <source>
        <dbReference type="ARBA" id="ARBA00022679"/>
    </source>
</evidence>
<keyword evidence="22" id="KW-1185">Reference proteome</keyword>
<dbReference type="EC" id="2.7.11.1" evidence="5"/>